<sequence length="45" mass="4899">MNPKVSDFGLARILPANMTEASTNRVTGTYGYMSPEYTTGGTFFC</sequence>
<evidence type="ECO:0000313" key="8">
    <source>
        <dbReference type="Proteomes" id="UP000823388"/>
    </source>
</evidence>
<dbReference type="AlphaFoldDB" id="A0A8T0R4H6"/>
<evidence type="ECO:0000256" key="4">
    <source>
        <dbReference type="ARBA" id="ARBA00022777"/>
    </source>
</evidence>
<keyword evidence="8" id="KW-1185">Reference proteome</keyword>
<proteinExistence type="predicted"/>
<dbReference type="PROSITE" id="PS50011">
    <property type="entry name" value="PROTEIN_KINASE_DOM"/>
    <property type="match status" value="1"/>
</dbReference>
<evidence type="ECO:0000256" key="1">
    <source>
        <dbReference type="ARBA" id="ARBA00022527"/>
    </source>
</evidence>
<dbReference type="EMBL" id="CM029048">
    <property type="protein sequence ID" value="KAG2580474.1"/>
    <property type="molecule type" value="Genomic_DNA"/>
</dbReference>
<keyword evidence="2" id="KW-0808">Transferase</keyword>
<accession>A0A8T0R4H6</accession>
<comment type="caution">
    <text evidence="7">The sequence shown here is derived from an EMBL/GenBank/DDBJ whole genome shotgun (WGS) entry which is preliminary data.</text>
</comment>
<dbReference type="SUPFAM" id="SSF56112">
    <property type="entry name" value="Protein kinase-like (PK-like)"/>
    <property type="match status" value="1"/>
</dbReference>
<evidence type="ECO:0000259" key="6">
    <source>
        <dbReference type="PROSITE" id="PS50011"/>
    </source>
</evidence>
<keyword evidence="4" id="KW-0418">Kinase</keyword>
<dbReference type="GO" id="GO:0005886">
    <property type="term" value="C:plasma membrane"/>
    <property type="evidence" value="ECO:0007669"/>
    <property type="project" value="TreeGrafter"/>
</dbReference>
<gene>
    <name evidence="7" type="ORF">PVAP13_6NG346050</name>
</gene>
<keyword evidence="5" id="KW-0067">ATP-binding</keyword>
<dbReference type="GO" id="GO:0004674">
    <property type="term" value="F:protein serine/threonine kinase activity"/>
    <property type="evidence" value="ECO:0007669"/>
    <property type="project" value="UniProtKB-KW"/>
</dbReference>
<protein>
    <recommendedName>
        <fullName evidence="6">Protein kinase domain-containing protein</fullName>
    </recommendedName>
</protein>
<dbReference type="InterPro" id="IPR011009">
    <property type="entry name" value="Kinase-like_dom_sf"/>
</dbReference>
<evidence type="ECO:0000256" key="3">
    <source>
        <dbReference type="ARBA" id="ARBA00022741"/>
    </source>
</evidence>
<dbReference type="PANTHER" id="PTHR27002">
    <property type="entry name" value="RECEPTOR-LIKE SERINE/THREONINE-PROTEIN KINASE SD1-8"/>
    <property type="match status" value="1"/>
</dbReference>
<feature type="domain" description="Protein kinase" evidence="6">
    <location>
        <begin position="1"/>
        <end position="45"/>
    </location>
</feature>
<evidence type="ECO:0000256" key="2">
    <source>
        <dbReference type="ARBA" id="ARBA00022679"/>
    </source>
</evidence>
<dbReference type="Proteomes" id="UP000823388">
    <property type="component" value="Chromosome 6N"/>
</dbReference>
<reference evidence="7" key="1">
    <citation type="submission" date="2020-05" db="EMBL/GenBank/DDBJ databases">
        <title>WGS assembly of Panicum virgatum.</title>
        <authorList>
            <person name="Lovell J.T."/>
            <person name="Jenkins J."/>
            <person name="Shu S."/>
            <person name="Juenger T.E."/>
            <person name="Schmutz J."/>
        </authorList>
    </citation>
    <scope>NUCLEOTIDE SEQUENCE</scope>
    <source>
        <strain evidence="7">AP13</strain>
    </source>
</reference>
<dbReference type="InterPro" id="IPR000719">
    <property type="entry name" value="Prot_kinase_dom"/>
</dbReference>
<name>A0A8T0R4H6_PANVG</name>
<organism evidence="7 8">
    <name type="scientific">Panicum virgatum</name>
    <name type="common">Blackwell switchgrass</name>
    <dbReference type="NCBI Taxonomy" id="38727"/>
    <lineage>
        <taxon>Eukaryota</taxon>
        <taxon>Viridiplantae</taxon>
        <taxon>Streptophyta</taxon>
        <taxon>Embryophyta</taxon>
        <taxon>Tracheophyta</taxon>
        <taxon>Spermatophyta</taxon>
        <taxon>Magnoliopsida</taxon>
        <taxon>Liliopsida</taxon>
        <taxon>Poales</taxon>
        <taxon>Poaceae</taxon>
        <taxon>PACMAD clade</taxon>
        <taxon>Panicoideae</taxon>
        <taxon>Panicodae</taxon>
        <taxon>Paniceae</taxon>
        <taxon>Panicinae</taxon>
        <taxon>Panicum</taxon>
        <taxon>Panicum sect. Hiantes</taxon>
    </lineage>
</organism>
<dbReference type="GO" id="GO:0005524">
    <property type="term" value="F:ATP binding"/>
    <property type="evidence" value="ECO:0007669"/>
    <property type="project" value="UniProtKB-KW"/>
</dbReference>
<keyword evidence="3" id="KW-0547">Nucleotide-binding</keyword>
<keyword evidence="1" id="KW-0723">Serine/threonine-protein kinase</keyword>
<evidence type="ECO:0000313" key="7">
    <source>
        <dbReference type="EMBL" id="KAG2580474.1"/>
    </source>
</evidence>
<evidence type="ECO:0000256" key="5">
    <source>
        <dbReference type="ARBA" id="ARBA00022840"/>
    </source>
</evidence>
<dbReference type="Gene3D" id="1.10.510.10">
    <property type="entry name" value="Transferase(Phosphotransferase) domain 1"/>
    <property type="match status" value="1"/>
</dbReference>